<dbReference type="Pfam" id="PF00089">
    <property type="entry name" value="Trypsin"/>
    <property type="match status" value="1"/>
</dbReference>
<evidence type="ECO:0000313" key="10">
    <source>
        <dbReference type="EMBL" id="ADW03402.1"/>
    </source>
</evidence>
<evidence type="ECO:0000256" key="2">
    <source>
        <dbReference type="ARBA" id="ARBA00022670"/>
    </source>
</evidence>
<dbReference type="PANTHER" id="PTHR24276">
    <property type="entry name" value="POLYSERASE-RELATED"/>
    <property type="match status" value="1"/>
</dbReference>
<sequence>MQIRTRGGRSRRSVGVALPAMALVVGMLGAGLTAAGAQAAEPGGKPHLTRSADREATPSQTELRTRASRSMQADQKAKSSLAPSALTADSTGAAKKPDPKIIGGSETTISAAPWMAQLHFFDDKDTADTSDDVGYFCGGSVVAPTKVVTAAHCVKGLKWYLDSTVIVGTDQLPTDTGQIDADGYHVYDFHGGQLRGAYRQWNHPAYDSVTIDNDVAVLTLTSPVNVKPLPIMRNTDTAVYTPGTAAKVYGWGRTSSTEEGLAQTLKVAQADINANSDCSAAWGSYYVVGHMVCAGTPATGSDADTTTACNGDSGGPLVANGMLVGVVSWGAEDCSAQGAYSVYAKMSTYSAPVKARVHDTNLSNDHTADLFARQTSSSTLYEWDSSVTKLTRTYDWGNAGGMSLLVQADLDRDDNQDLLYRITTGDVYWDHWVTSTQSWSSKLVAKGWNAHKQILVPGDLTNDGLPDMLAVNSSGNLHLYPGKGDGGFLAPILIGGGWGQYNAVRGHGDFTNDGKPDVLARGTDGSLYLYKGTSSATAPFEPRVKVGTYGGLNTLVTTGDVNSDGHADLLGRDTAGKLWLYPGNGKSSGAIFATRVAYGTGWSSYNLFG</sequence>
<organism evidence="10 11">
    <name type="scientific">Streptomyces pratensis (strain ATCC 33331 / IAF-45CD)</name>
    <dbReference type="NCBI Taxonomy" id="591167"/>
    <lineage>
        <taxon>Bacteria</taxon>
        <taxon>Bacillati</taxon>
        <taxon>Actinomycetota</taxon>
        <taxon>Actinomycetes</taxon>
        <taxon>Kitasatosporales</taxon>
        <taxon>Streptomycetaceae</taxon>
        <taxon>Streptomyces</taxon>
    </lineage>
</organism>
<evidence type="ECO:0000256" key="7">
    <source>
        <dbReference type="RuleBase" id="RU363034"/>
    </source>
</evidence>
<protein>
    <submittedName>
        <fullName evidence="10">Peptidase S1 and S6 chymotrypsin/Hap</fullName>
    </submittedName>
</protein>
<keyword evidence="2 7" id="KW-0645">Protease</keyword>
<dbReference type="InterPro" id="IPR043504">
    <property type="entry name" value="Peptidase_S1_PA_chymotrypsin"/>
</dbReference>
<dbReference type="Proteomes" id="UP000002066">
    <property type="component" value="Chromosome"/>
</dbReference>
<evidence type="ECO:0000256" key="4">
    <source>
        <dbReference type="ARBA" id="ARBA00022801"/>
    </source>
</evidence>
<accession>A0A8D4BBA8</accession>
<dbReference type="AlphaFoldDB" id="A0A8D4BBA8"/>
<dbReference type="PRINTS" id="PR00722">
    <property type="entry name" value="CHYMOTRYPSIN"/>
</dbReference>
<evidence type="ECO:0000256" key="1">
    <source>
        <dbReference type="ARBA" id="ARBA00007664"/>
    </source>
</evidence>
<dbReference type="PANTHER" id="PTHR24276:SF98">
    <property type="entry name" value="FI18310P1-RELATED"/>
    <property type="match status" value="1"/>
</dbReference>
<evidence type="ECO:0000259" key="9">
    <source>
        <dbReference type="PROSITE" id="PS50240"/>
    </source>
</evidence>
<dbReference type="InterPro" id="IPR018114">
    <property type="entry name" value="TRYPSIN_HIS"/>
</dbReference>
<name>A0A8D4BBA8_STRFA</name>
<keyword evidence="5 7" id="KW-0720">Serine protease</keyword>
<evidence type="ECO:0000256" key="8">
    <source>
        <dbReference type="SAM" id="MobiDB-lite"/>
    </source>
</evidence>
<dbReference type="InterPro" id="IPR009003">
    <property type="entry name" value="Peptidase_S1_PA"/>
</dbReference>
<reference evidence="10 11" key="1">
    <citation type="submission" date="2011-01" db="EMBL/GenBank/DDBJ databases">
        <title>Complete sequence of chromosome of Streptomyces flavogriseus ATCC 33331.</title>
        <authorList>
            <consortium name="US DOE Joint Genome Institute"/>
            <person name="Lucas S."/>
            <person name="Copeland A."/>
            <person name="Lapidus A."/>
            <person name="Cheng J.-F."/>
            <person name="Goodwin L."/>
            <person name="Pitluck S."/>
            <person name="Davenport K."/>
            <person name="Detter J.C."/>
            <person name="Han C."/>
            <person name="Tapia R."/>
            <person name="Land M."/>
            <person name="Hauser L."/>
            <person name="Kyrpides N."/>
            <person name="Ivanova N."/>
            <person name="Ovchinnikova G."/>
            <person name="Pagani I."/>
            <person name="Brumm P."/>
            <person name="Mead D."/>
            <person name="Woyke T."/>
        </authorList>
    </citation>
    <scope>NUCLEOTIDE SEQUENCE [LARGE SCALE GENOMIC DNA]</scope>
    <source>
        <strain evidence="11">ATCC 33331 / IAF-45CD</strain>
    </source>
</reference>
<dbReference type="CDD" id="cd00190">
    <property type="entry name" value="Tryp_SPc"/>
    <property type="match status" value="1"/>
</dbReference>
<dbReference type="SMART" id="SM00020">
    <property type="entry name" value="Tryp_SPc"/>
    <property type="match status" value="1"/>
</dbReference>
<dbReference type="InterPro" id="IPR050430">
    <property type="entry name" value="Peptidase_S1"/>
</dbReference>
<gene>
    <name evidence="10" type="ordered locus">Sfla_1968</name>
</gene>
<dbReference type="PROSITE" id="PS50240">
    <property type="entry name" value="TRYPSIN_DOM"/>
    <property type="match status" value="1"/>
</dbReference>
<dbReference type="GO" id="GO:0006508">
    <property type="term" value="P:proteolysis"/>
    <property type="evidence" value="ECO:0007669"/>
    <property type="project" value="UniProtKB-KW"/>
</dbReference>
<comment type="similarity">
    <text evidence="1">Belongs to the peptidase S1 family.</text>
</comment>
<dbReference type="InterPro" id="IPR013517">
    <property type="entry name" value="FG-GAP"/>
</dbReference>
<dbReference type="Pfam" id="PF13517">
    <property type="entry name" value="FG-GAP_3"/>
    <property type="match status" value="1"/>
</dbReference>
<dbReference type="PROSITE" id="PS00134">
    <property type="entry name" value="TRYPSIN_HIS"/>
    <property type="match status" value="1"/>
</dbReference>
<dbReference type="PROSITE" id="PS00135">
    <property type="entry name" value="TRYPSIN_SER"/>
    <property type="match status" value="1"/>
</dbReference>
<keyword evidence="6" id="KW-1015">Disulfide bond</keyword>
<keyword evidence="3" id="KW-0732">Signal</keyword>
<evidence type="ECO:0000256" key="3">
    <source>
        <dbReference type="ARBA" id="ARBA00022729"/>
    </source>
</evidence>
<dbReference type="GO" id="GO:0004252">
    <property type="term" value="F:serine-type endopeptidase activity"/>
    <property type="evidence" value="ECO:0007669"/>
    <property type="project" value="InterPro"/>
</dbReference>
<dbReference type="InterPro" id="IPR001314">
    <property type="entry name" value="Peptidase_S1A"/>
</dbReference>
<feature type="compositionally biased region" description="Polar residues" evidence="8">
    <location>
        <begin position="57"/>
        <end position="73"/>
    </location>
</feature>
<dbReference type="KEGG" id="sfa:Sfla_1968"/>
<evidence type="ECO:0000313" key="11">
    <source>
        <dbReference type="Proteomes" id="UP000002066"/>
    </source>
</evidence>
<dbReference type="SUPFAM" id="SSF50494">
    <property type="entry name" value="Trypsin-like serine proteases"/>
    <property type="match status" value="1"/>
</dbReference>
<feature type="domain" description="Peptidase S1" evidence="9">
    <location>
        <begin position="101"/>
        <end position="389"/>
    </location>
</feature>
<dbReference type="Gene3D" id="2.40.10.10">
    <property type="entry name" value="Trypsin-like serine proteases"/>
    <property type="match status" value="1"/>
</dbReference>
<dbReference type="SUPFAM" id="SSF69318">
    <property type="entry name" value="Integrin alpha N-terminal domain"/>
    <property type="match status" value="1"/>
</dbReference>
<evidence type="ECO:0000256" key="5">
    <source>
        <dbReference type="ARBA" id="ARBA00022825"/>
    </source>
</evidence>
<feature type="region of interest" description="Disordered" evidence="8">
    <location>
        <begin position="38"/>
        <end position="105"/>
    </location>
</feature>
<dbReference type="FunFam" id="2.40.10.10:FF:000036">
    <property type="entry name" value="Trypsin beta"/>
    <property type="match status" value="1"/>
</dbReference>
<dbReference type="EMBL" id="CP002475">
    <property type="protein sequence ID" value="ADW03402.1"/>
    <property type="molecule type" value="Genomic_DNA"/>
</dbReference>
<dbReference type="InterPro" id="IPR028994">
    <property type="entry name" value="Integrin_alpha_N"/>
</dbReference>
<dbReference type="InterPro" id="IPR001254">
    <property type="entry name" value="Trypsin_dom"/>
</dbReference>
<proteinExistence type="inferred from homology"/>
<keyword evidence="4 7" id="KW-0378">Hydrolase</keyword>
<dbReference type="OrthoDB" id="1496095at2"/>
<dbReference type="InterPro" id="IPR033116">
    <property type="entry name" value="TRYPSIN_SER"/>
</dbReference>
<evidence type="ECO:0000256" key="6">
    <source>
        <dbReference type="ARBA" id="ARBA00023157"/>
    </source>
</evidence>